<dbReference type="Gene3D" id="3.50.50.60">
    <property type="entry name" value="FAD/NAD(P)-binding domain"/>
    <property type="match status" value="1"/>
</dbReference>
<dbReference type="InterPro" id="IPR027477">
    <property type="entry name" value="Succ_DH/fumarate_Rdtase_cat_sf"/>
</dbReference>
<evidence type="ECO:0000256" key="13">
    <source>
        <dbReference type="ARBA" id="ARBA00047445"/>
    </source>
</evidence>
<dbReference type="Pfam" id="PF01729">
    <property type="entry name" value="QRPTase_C"/>
    <property type="match status" value="1"/>
</dbReference>
<dbReference type="Gene3D" id="3.90.700.10">
    <property type="entry name" value="Succinate dehydrogenase/fumarate reductase flavoprotein, catalytic domain"/>
    <property type="match status" value="1"/>
</dbReference>
<evidence type="ECO:0000256" key="8">
    <source>
        <dbReference type="ARBA" id="ARBA00022642"/>
    </source>
</evidence>
<comment type="pathway">
    <text evidence="3">Cofactor biosynthesis; NAD(+) biosynthesis; nicotinate D-ribonucleotide from quinolinate: step 1/1.</text>
</comment>
<comment type="pathway">
    <text evidence="4 16">Cofactor biosynthesis; NAD(+) biosynthesis; iminoaspartate from L-aspartate (oxidase route): step 1/1.</text>
</comment>
<feature type="domain" description="FAD-dependent oxidoreductase 2 FAD-binding" evidence="18">
    <location>
        <begin position="18"/>
        <end position="398"/>
    </location>
</feature>
<evidence type="ECO:0000259" key="19">
    <source>
        <dbReference type="Pfam" id="PF01729"/>
    </source>
</evidence>
<dbReference type="PANTHER" id="PTHR42716:SF2">
    <property type="entry name" value="L-ASPARTATE OXIDASE, CHLOROPLASTIC"/>
    <property type="match status" value="1"/>
</dbReference>
<evidence type="ECO:0000259" key="21">
    <source>
        <dbReference type="Pfam" id="PF02910"/>
    </source>
</evidence>
<sequence>MTGIRLTAPRPGWAVDADVVVIGSGVAGLTVALRCAAAGARVTVVTKARLDAGSTRWAQGGIAAALGEGDTPEQHLDDTLVAGAGLCSEEAVRTLVTEGPEAVRRLIATGACFDTDAGTGEILLTREGGHHRNRIAHAGGDATGAEISRALVEAVRAAGIETIEHALVLDLLKDAEGRAAGVSLHVMGEGQHDGVGAVRARSVVLATGGMGQVFSATTNPAVSTGDGVALALRAGAQVSDLEFVQFHPTVLWLGPDAEGQQPLVSEAVRGEGAHLVDADGHRFMVGAHELAELAPRDIVAKGIMRRMQEKGAEHMYLDARHFGAQKWEQRFPTILAACRSHGIDPVTQLVPVAPAAHYASGGVRTDLHGRTTVPGLYACGEVACTGVHGANRLASNSLLEGLVFAERIADHIGDHIGGRTDARLPGAPQPAPAAESAVQGTELRLVAPEARTAIQRAMTRGAGVLRSAESLTRTAAELARIRDGVDKAVVPGTEAWETTNLLLVSQVLVEAALRREETRGCHWREDHPDRDDEHSRRHLLLALRPDRTLAVSATATAAFPPVTPAAASEENTVSTSEDRPLHQIGRPGQEAAEATAGGCGDACGCAGEEFGEDTLECGLDPELAALLVASGLDPLQVEDIAHLAIEEDLDGGVDVTSVATIAEDAVATGDFTAREAGTIAGLRVAEAILSVVATDEFEVERHVADGDRVEAGQKLLTVRTRTRDLLTAERSMLNLLCRLSGIATATRAWADALEGTGAAVRDTRKTTVGLRALEKYAVRCGGGVNHRMSLSDAALVKDNHVVAAGGVAEAFRAVRREFPGLPIEVEVDRIDQIEPVLAEGADLIMLDNFTPEQTREAVELVAGRAKLESSGRLTLANARAYAGTGVDYLAVGGLTHSSPILDIGLDLREESA</sequence>
<comment type="catalytic activity">
    <reaction evidence="14">
        <text>L-aspartate + O2 = iminosuccinate + H2O2</text>
        <dbReference type="Rhea" id="RHEA:25876"/>
        <dbReference type="ChEBI" id="CHEBI:15379"/>
        <dbReference type="ChEBI" id="CHEBI:16240"/>
        <dbReference type="ChEBI" id="CHEBI:29991"/>
        <dbReference type="ChEBI" id="CHEBI:77875"/>
        <dbReference type="EC" id="1.4.3.16"/>
    </reaction>
    <physiologicalReaction direction="left-to-right" evidence="14">
        <dbReference type="Rhea" id="RHEA:25877"/>
    </physiologicalReaction>
</comment>
<dbReference type="Gene3D" id="3.20.20.70">
    <property type="entry name" value="Aldolase class I"/>
    <property type="match status" value="1"/>
</dbReference>
<dbReference type="NCBIfam" id="TIGR00551">
    <property type="entry name" value="nadB"/>
    <property type="match status" value="1"/>
</dbReference>
<dbReference type="PRINTS" id="PR00368">
    <property type="entry name" value="FADPNR"/>
</dbReference>
<evidence type="ECO:0000256" key="17">
    <source>
        <dbReference type="SAM" id="MobiDB-lite"/>
    </source>
</evidence>
<evidence type="ECO:0000256" key="7">
    <source>
        <dbReference type="ARBA" id="ARBA00022630"/>
    </source>
</evidence>
<keyword evidence="9" id="KW-0808">Transferase</keyword>
<dbReference type="InterPro" id="IPR015939">
    <property type="entry name" value="Fum_Rdtase/Succ_DH_flav-like_C"/>
</dbReference>
<dbReference type="InterPro" id="IPR037099">
    <property type="entry name" value="Fum_R/Succ_DH_flav-like_C_sf"/>
</dbReference>
<dbReference type="PRINTS" id="PR00411">
    <property type="entry name" value="PNDRDTASEI"/>
</dbReference>
<evidence type="ECO:0000256" key="11">
    <source>
        <dbReference type="ARBA" id="ARBA00023002"/>
    </source>
</evidence>
<organism evidence="22 23">
    <name type="scientific">Streptomyces luteosporeus</name>
    <dbReference type="NCBI Taxonomy" id="173856"/>
    <lineage>
        <taxon>Bacteria</taxon>
        <taxon>Bacillati</taxon>
        <taxon>Actinomycetota</taxon>
        <taxon>Actinomycetes</taxon>
        <taxon>Kitasatosporales</taxon>
        <taxon>Streptomycetaceae</taxon>
        <taxon>Streptomyces</taxon>
    </lineage>
</organism>
<keyword evidence="11 16" id="KW-0560">Oxidoreductase</keyword>
<name>A0ABP6GM78_9ACTN</name>
<dbReference type="Pfam" id="PF02749">
    <property type="entry name" value="QRPTase_N"/>
    <property type="match status" value="1"/>
</dbReference>
<evidence type="ECO:0000256" key="15">
    <source>
        <dbReference type="NCBIfam" id="TIGR00551"/>
    </source>
</evidence>
<keyword evidence="23" id="KW-1185">Reference proteome</keyword>
<dbReference type="InterPro" id="IPR005288">
    <property type="entry name" value="NadB"/>
</dbReference>
<dbReference type="Gene3D" id="3.90.1170.20">
    <property type="entry name" value="Quinolinate phosphoribosyl transferase, N-terminal domain"/>
    <property type="match status" value="1"/>
</dbReference>
<dbReference type="InterPro" id="IPR013785">
    <property type="entry name" value="Aldolase_TIM"/>
</dbReference>
<evidence type="ECO:0000256" key="4">
    <source>
        <dbReference type="ARBA" id="ARBA00004950"/>
    </source>
</evidence>
<feature type="domain" description="Quinolinate phosphoribosyl transferase C-terminal" evidence="19">
    <location>
        <begin position="742"/>
        <end position="906"/>
    </location>
</feature>
<evidence type="ECO:0000256" key="16">
    <source>
        <dbReference type="RuleBase" id="RU362049"/>
    </source>
</evidence>
<protein>
    <recommendedName>
        <fullName evidence="6 15">L-aspartate oxidase</fullName>
        <ecNumber evidence="15 16">1.4.3.16</ecNumber>
    </recommendedName>
</protein>
<dbReference type="SUPFAM" id="SSF46977">
    <property type="entry name" value="Succinate dehydrogenase/fumarate reductase flavoprotein C-terminal domain"/>
    <property type="match status" value="1"/>
</dbReference>
<evidence type="ECO:0000256" key="5">
    <source>
        <dbReference type="ARBA" id="ARBA00008562"/>
    </source>
</evidence>
<evidence type="ECO:0000259" key="20">
    <source>
        <dbReference type="Pfam" id="PF02749"/>
    </source>
</evidence>
<dbReference type="InterPro" id="IPR004393">
    <property type="entry name" value="NadC"/>
</dbReference>
<evidence type="ECO:0000256" key="3">
    <source>
        <dbReference type="ARBA" id="ARBA00004893"/>
    </source>
</evidence>
<dbReference type="SUPFAM" id="SSF56425">
    <property type="entry name" value="Succinate dehydrogenase/fumarate reductase flavoprotein, catalytic domain"/>
    <property type="match status" value="1"/>
</dbReference>
<feature type="region of interest" description="Disordered" evidence="17">
    <location>
        <begin position="560"/>
        <end position="598"/>
    </location>
</feature>
<evidence type="ECO:0000313" key="22">
    <source>
        <dbReference type="EMBL" id="GAA2724438.1"/>
    </source>
</evidence>
<dbReference type="SUPFAM" id="SSF51690">
    <property type="entry name" value="Nicotinate/Quinolinate PRTase C-terminal domain-like"/>
    <property type="match status" value="1"/>
</dbReference>
<evidence type="ECO:0000256" key="10">
    <source>
        <dbReference type="ARBA" id="ARBA00022827"/>
    </source>
</evidence>
<dbReference type="Proteomes" id="UP001500886">
    <property type="component" value="Unassembled WGS sequence"/>
</dbReference>
<comment type="function">
    <text evidence="12">Catalyzes the oxidation of L-aspartate to iminoaspartate, the first step in the de novo biosynthesis of NAD(+).</text>
</comment>
<dbReference type="PANTHER" id="PTHR42716">
    <property type="entry name" value="L-ASPARTATE OXIDASE"/>
    <property type="match status" value="1"/>
</dbReference>
<evidence type="ECO:0000313" key="23">
    <source>
        <dbReference type="Proteomes" id="UP001500886"/>
    </source>
</evidence>
<dbReference type="InterPro" id="IPR037128">
    <property type="entry name" value="Quinolinate_PRibosylTase_N_sf"/>
</dbReference>
<keyword evidence="7 16" id="KW-0285">Flavoprotein</keyword>
<dbReference type="CDD" id="cd01572">
    <property type="entry name" value="QPRTase"/>
    <property type="match status" value="1"/>
</dbReference>
<evidence type="ECO:0000256" key="1">
    <source>
        <dbReference type="ARBA" id="ARBA00001974"/>
    </source>
</evidence>
<evidence type="ECO:0000256" key="6">
    <source>
        <dbReference type="ARBA" id="ARBA00021901"/>
    </source>
</evidence>
<dbReference type="InterPro" id="IPR036068">
    <property type="entry name" value="Nicotinate_pribotase-like_C"/>
</dbReference>
<dbReference type="InterPro" id="IPR022412">
    <property type="entry name" value="Quinolinate_PRibosylTrfase_N"/>
</dbReference>
<proteinExistence type="inferred from homology"/>
<dbReference type="EC" id="1.4.3.16" evidence="15 16"/>
<keyword evidence="8 16" id="KW-0662">Pyridine nucleotide biosynthesis</keyword>
<dbReference type="InterPro" id="IPR036188">
    <property type="entry name" value="FAD/NAD-bd_sf"/>
</dbReference>
<comment type="similarity">
    <text evidence="5 16">Belongs to the FAD-dependent oxidoreductase 2 family. NadB subfamily.</text>
</comment>
<dbReference type="NCBIfam" id="TIGR00078">
    <property type="entry name" value="nadC"/>
    <property type="match status" value="1"/>
</dbReference>
<feature type="domain" description="Fumarate reductase/succinate dehydrogenase flavoprotein-like C-terminal" evidence="21">
    <location>
        <begin position="451"/>
        <end position="546"/>
    </location>
</feature>
<dbReference type="Gene3D" id="1.20.58.100">
    <property type="entry name" value="Fumarate reductase/succinate dehydrogenase flavoprotein-like, C-terminal domain"/>
    <property type="match status" value="1"/>
</dbReference>
<gene>
    <name evidence="22" type="ORF">GCM10010315_54200</name>
</gene>
<evidence type="ECO:0000256" key="12">
    <source>
        <dbReference type="ARBA" id="ARBA00029426"/>
    </source>
</evidence>
<comment type="cofactor">
    <cofactor evidence="1 16">
        <name>FAD</name>
        <dbReference type="ChEBI" id="CHEBI:57692"/>
    </cofactor>
</comment>
<evidence type="ECO:0000256" key="14">
    <source>
        <dbReference type="ARBA" id="ARBA00048305"/>
    </source>
</evidence>
<comment type="catalytic activity">
    <reaction evidence="13">
        <text>nicotinate beta-D-ribonucleotide + CO2 + diphosphate = quinolinate + 5-phospho-alpha-D-ribose 1-diphosphate + 2 H(+)</text>
        <dbReference type="Rhea" id="RHEA:12733"/>
        <dbReference type="ChEBI" id="CHEBI:15378"/>
        <dbReference type="ChEBI" id="CHEBI:16526"/>
        <dbReference type="ChEBI" id="CHEBI:29959"/>
        <dbReference type="ChEBI" id="CHEBI:33019"/>
        <dbReference type="ChEBI" id="CHEBI:57502"/>
        <dbReference type="ChEBI" id="CHEBI:58017"/>
        <dbReference type="EC" id="2.4.2.19"/>
    </reaction>
</comment>
<dbReference type="NCBIfam" id="NF005867">
    <property type="entry name" value="PRK07804.1"/>
    <property type="match status" value="1"/>
</dbReference>
<dbReference type="InterPro" id="IPR003953">
    <property type="entry name" value="FAD-dep_OxRdtase_2_FAD-bd"/>
</dbReference>
<dbReference type="Pfam" id="PF02910">
    <property type="entry name" value="Succ_DH_flav_C"/>
    <property type="match status" value="1"/>
</dbReference>
<comment type="function">
    <text evidence="2">Involved in the catabolism of quinolinic acid (QA).</text>
</comment>
<evidence type="ECO:0000256" key="2">
    <source>
        <dbReference type="ARBA" id="ARBA00003237"/>
    </source>
</evidence>
<dbReference type="EMBL" id="BAAASL010000026">
    <property type="protein sequence ID" value="GAA2724438.1"/>
    <property type="molecule type" value="Genomic_DNA"/>
</dbReference>
<evidence type="ECO:0000256" key="9">
    <source>
        <dbReference type="ARBA" id="ARBA00022679"/>
    </source>
</evidence>
<accession>A0ABP6GM78</accession>
<dbReference type="Pfam" id="PF00890">
    <property type="entry name" value="FAD_binding_2"/>
    <property type="match status" value="1"/>
</dbReference>
<evidence type="ECO:0000259" key="18">
    <source>
        <dbReference type="Pfam" id="PF00890"/>
    </source>
</evidence>
<dbReference type="SUPFAM" id="SSF54675">
    <property type="entry name" value="Nicotinate/Quinolinate PRTase N-terminal domain-like"/>
    <property type="match status" value="1"/>
</dbReference>
<feature type="domain" description="Quinolinate phosphoribosyl transferase N-terminal" evidence="20">
    <location>
        <begin position="654"/>
        <end position="740"/>
    </location>
</feature>
<keyword evidence="10 16" id="KW-0274">FAD</keyword>
<reference evidence="23" key="1">
    <citation type="journal article" date="2019" name="Int. J. Syst. Evol. Microbiol.">
        <title>The Global Catalogue of Microorganisms (GCM) 10K type strain sequencing project: providing services to taxonomists for standard genome sequencing and annotation.</title>
        <authorList>
            <consortium name="The Broad Institute Genomics Platform"/>
            <consortium name="The Broad Institute Genome Sequencing Center for Infectious Disease"/>
            <person name="Wu L."/>
            <person name="Ma J."/>
        </authorList>
    </citation>
    <scope>NUCLEOTIDE SEQUENCE [LARGE SCALE GENOMIC DNA]</scope>
    <source>
        <strain evidence="23">JCM 4542</strain>
    </source>
</reference>
<dbReference type="SUPFAM" id="SSF51905">
    <property type="entry name" value="FAD/NAD(P)-binding domain"/>
    <property type="match status" value="1"/>
</dbReference>
<comment type="subcellular location">
    <subcellularLocation>
        <location evidence="16">Cytoplasm</location>
    </subcellularLocation>
</comment>
<dbReference type="InterPro" id="IPR002638">
    <property type="entry name" value="Quinolinate_PRibosylTrfase_C"/>
</dbReference>
<comment type="caution">
    <text evidence="22">The sequence shown here is derived from an EMBL/GenBank/DDBJ whole genome shotgun (WGS) entry which is preliminary data.</text>
</comment>